<keyword evidence="1" id="KW-0812">Transmembrane</keyword>
<dbReference type="EMBL" id="LCNO01000019">
    <property type="protein sequence ID" value="KKU57316.1"/>
    <property type="molecule type" value="Genomic_DNA"/>
</dbReference>
<keyword evidence="1" id="KW-1133">Transmembrane helix</keyword>
<protein>
    <submittedName>
        <fullName evidence="2">Uncharacterized protein</fullName>
    </submittedName>
</protein>
<evidence type="ECO:0000313" key="2">
    <source>
        <dbReference type="EMBL" id="KKU57316.1"/>
    </source>
</evidence>
<name>A0A0G1RJI9_9BACT</name>
<dbReference type="Proteomes" id="UP000034307">
    <property type="component" value="Unassembled WGS sequence"/>
</dbReference>
<feature type="transmembrane region" description="Helical" evidence="1">
    <location>
        <begin position="96"/>
        <end position="116"/>
    </location>
</feature>
<proteinExistence type="predicted"/>
<evidence type="ECO:0000313" key="3">
    <source>
        <dbReference type="Proteomes" id="UP000034307"/>
    </source>
</evidence>
<feature type="transmembrane region" description="Helical" evidence="1">
    <location>
        <begin position="48"/>
        <end position="76"/>
    </location>
</feature>
<gene>
    <name evidence="2" type="ORF">UX80_C0019G0008</name>
</gene>
<keyword evidence="1" id="KW-0472">Membrane</keyword>
<sequence>MAPNHHLLALTFNDYPPLEGIGPLGTAICDPALRKCNIALALDKFDTILSVTVGVMTVVAGIWFIIQVFTASIEWLSSGGEKQHLQNAQKKLTHSFIGLFLVVAAYGIIIALGRIVGLDLLINPTKIIVWLTP</sequence>
<dbReference type="STRING" id="1618358.UX80_C0019G0008"/>
<dbReference type="AlphaFoldDB" id="A0A0G1RJI9"/>
<organism evidence="2 3">
    <name type="scientific">Candidatus Amesbacteria bacterium GW2011_GWA2_47_11b</name>
    <dbReference type="NCBI Taxonomy" id="1618358"/>
    <lineage>
        <taxon>Bacteria</taxon>
        <taxon>Candidatus Amesiibacteriota</taxon>
    </lineage>
</organism>
<reference evidence="2 3" key="1">
    <citation type="journal article" date="2015" name="Nature">
        <title>rRNA introns, odd ribosomes, and small enigmatic genomes across a large radiation of phyla.</title>
        <authorList>
            <person name="Brown C.T."/>
            <person name="Hug L.A."/>
            <person name="Thomas B.C."/>
            <person name="Sharon I."/>
            <person name="Castelle C.J."/>
            <person name="Singh A."/>
            <person name="Wilkins M.J."/>
            <person name="Williams K.H."/>
            <person name="Banfield J.F."/>
        </authorList>
    </citation>
    <scope>NUCLEOTIDE SEQUENCE [LARGE SCALE GENOMIC DNA]</scope>
</reference>
<accession>A0A0G1RJI9</accession>
<evidence type="ECO:0000256" key="1">
    <source>
        <dbReference type="SAM" id="Phobius"/>
    </source>
</evidence>
<comment type="caution">
    <text evidence="2">The sequence shown here is derived from an EMBL/GenBank/DDBJ whole genome shotgun (WGS) entry which is preliminary data.</text>
</comment>